<proteinExistence type="predicted"/>
<dbReference type="EMBL" id="CM043788">
    <property type="protein sequence ID" value="KAI4829441.1"/>
    <property type="molecule type" value="Genomic_DNA"/>
</dbReference>
<dbReference type="Proteomes" id="UP001057452">
    <property type="component" value="Chromosome 4"/>
</dbReference>
<gene>
    <name evidence="1" type="ORF">KUCAC02_023482</name>
</gene>
<protein>
    <submittedName>
        <fullName evidence="1">Uncharacterized protein</fullName>
    </submittedName>
</protein>
<reference evidence="1" key="1">
    <citation type="submission" date="2022-05" db="EMBL/GenBank/DDBJ databases">
        <title>Chromosome-level genome of Chaenocephalus aceratus.</title>
        <authorList>
            <person name="Park H."/>
        </authorList>
    </citation>
    <scope>NUCLEOTIDE SEQUENCE</scope>
    <source>
        <strain evidence="1">KU_202001</strain>
    </source>
</reference>
<sequence length="143" mass="15353">MPPRVSPLKDAQKTIQSKTDNTNKLDVKYINAVKVAREDMEAPVTRDSNPDGPIASESADTRNAGPSNKPDINREAPVTRDSNPDGPIESESADTRNAGPSNKSDINRETRVHPGAEEPCTDAMTESDGDHSLSNRKETAVSG</sequence>
<organism evidence="1 2">
    <name type="scientific">Chaenocephalus aceratus</name>
    <name type="common">Blackfin icefish</name>
    <name type="synonym">Chaenichthys aceratus</name>
    <dbReference type="NCBI Taxonomy" id="36190"/>
    <lineage>
        <taxon>Eukaryota</taxon>
        <taxon>Metazoa</taxon>
        <taxon>Chordata</taxon>
        <taxon>Craniata</taxon>
        <taxon>Vertebrata</taxon>
        <taxon>Euteleostomi</taxon>
        <taxon>Actinopterygii</taxon>
        <taxon>Neopterygii</taxon>
        <taxon>Teleostei</taxon>
        <taxon>Neoteleostei</taxon>
        <taxon>Acanthomorphata</taxon>
        <taxon>Eupercaria</taxon>
        <taxon>Perciformes</taxon>
        <taxon>Notothenioidei</taxon>
        <taxon>Channichthyidae</taxon>
        <taxon>Chaenocephalus</taxon>
    </lineage>
</organism>
<evidence type="ECO:0000313" key="1">
    <source>
        <dbReference type="EMBL" id="KAI4829441.1"/>
    </source>
</evidence>
<keyword evidence="2" id="KW-1185">Reference proteome</keyword>
<accession>A0ACB9XQ90</accession>
<evidence type="ECO:0000313" key="2">
    <source>
        <dbReference type="Proteomes" id="UP001057452"/>
    </source>
</evidence>
<comment type="caution">
    <text evidence="1">The sequence shown here is derived from an EMBL/GenBank/DDBJ whole genome shotgun (WGS) entry which is preliminary data.</text>
</comment>
<name>A0ACB9XQ90_CHAAC</name>